<dbReference type="InterPro" id="IPR017941">
    <property type="entry name" value="Rieske_2Fe-2S"/>
</dbReference>
<dbReference type="PANTHER" id="PTHR21496">
    <property type="entry name" value="FERREDOXIN-RELATED"/>
    <property type="match status" value="1"/>
</dbReference>
<dbReference type="RefSeq" id="WP_061080827.1">
    <property type="nucleotide sequence ID" value="NZ_JAAXPG010000004.1"/>
</dbReference>
<evidence type="ECO:0000256" key="4">
    <source>
        <dbReference type="ARBA" id="ARBA00023014"/>
    </source>
</evidence>
<feature type="domain" description="Rieske" evidence="6">
    <location>
        <begin position="182"/>
        <end position="278"/>
    </location>
</feature>
<dbReference type="GO" id="GO:0046872">
    <property type="term" value="F:metal ion binding"/>
    <property type="evidence" value="ECO:0007669"/>
    <property type="project" value="UniProtKB-KW"/>
</dbReference>
<dbReference type="EMBL" id="JAAXPG010000004">
    <property type="protein sequence ID" value="NKY97148.1"/>
    <property type="molecule type" value="Genomic_DNA"/>
</dbReference>
<keyword evidence="4" id="KW-0411">Iron-sulfur</keyword>
<dbReference type="Pfam" id="PF09990">
    <property type="entry name" value="DUF2231"/>
    <property type="match status" value="1"/>
</dbReference>
<keyword evidence="2" id="KW-0479">Metal-binding</keyword>
<evidence type="ECO:0000256" key="3">
    <source>
        <dbReference type="ARBA" id="ARBA00023004"/>
    </source>
</evidence>
<dbReference type="SUPFAM" id="SSF50022">
    <property type="entry name" value="ISP domain"/>
    <property type="match status" value="1"/>
</dbReference>
<evidence type="ECO:0000256" key="2">
    <source>
        <dbReference type="ARBA" id="ARBA00022723"/>
    </source>
</evidence>
<dbReference type="InterPro" id="IPR036922">
    <property type="entry name" value="Rieske_2Fe-2S_sf"/>
</dbReference>
<dbReference type="Pfam" id="PF00355">
    <property type="entry name" value="Rieske"/>
    <property type="match status" value="1"/>
</dbReference>
<keyword evidence="1" id="KW-0001">2Fe-2S</keyword>
<dbReference type="InterPro" id="IPR019251">
    <property type="entry name" value="DUF2231_TM"/>
</dbReference>
<keyword evidence="5" id="KW-1133">Transmembrane helix</keyword>
<organism evidence="7 8">
    <name type="scientific">Nocardiopsis alborubida</name>
    <dbReference type="NCBI Taxonomy" id="146802"/>
    <lineage>
        <taxon>Bacteria</taxon>
        <taxon>Bacillati</taxon>
        <taxon>Actinomycetota</taxon>
        <taxon>Actinomycetes</taxon>
        <taxon>Streptosporangiales</taxon>
        <taxon>Nocardiopsidaceae</taxon>
        <taxon>Nocardiopsis</taxon>
    </lineage>
</organism>
<keyword evidence="3" id="KW-0408">Iron</keyword>
<dbReference type="PANTHER" id="PTHR21496:SF23">
    <property type="entry name" value="3-PHENYLPROPIONATE_CINNAMIC ACID DIOXYGENASE FERREDOXIN SUBUNIT"/>
    <property type="match status" value="1"/>
</dbReference>
<accession>A0A7X6RP27</accession>
<keyword evidence="8" id="KW-1185">Reference proteome</keyword>
<dbReference type="Gene3D" id="2.102.10.10">
    <property type="entry name" value="Rieske [2Fe-2S] iron-sulphur domain"/>
    <property type="match status" value="1"/>
</dbReference>
<protein>
    <submittedName>
        <fullName evidence="7">Rieske 2Fe-2S domain-containing protein</fullName>
    </submittedName>
</protein>
<evidence type="ECO:0000259" key="6">
    <source>
        <dbReference type="PROSITE" id="PS51296"/>
    </source>
</evidence>
<comment type="caution">
    <text evidence="7">The sequence shown here is derived from an EMBL/GenBank/DDBJ whole genome shotgun (WGS) entry which is preliminary data.</text>
</comment>
<evidence type="ECO:0000313" key="8">
    <source>
        <dbReference type="Proteomes" id="UP000553209"/>
    </source>
</evidence>
<dbReference type="GO" id="GO:0016705">
    <property type="term" value="F:oxidoreductase activity, acting on paired donors, with incorporation or reduction of molecular oxygen"/>
    <property type="evidence" value="ECO:0007669"/>
    <property type="project" value="UniProtKB-ARBA"/>
</dbReference>
<evidence type="ECO:0000256" key="1">
    <source>
        <dbReference type="ARBA" id="ARBA00022714"/>
    </source>
</evidence>
<gene>
    <name evidence="7" type="ORF">HGB44_05595</name>
</gene>
<evidence type="ECO:0000313" key="7">
    <source>
        <dbReference type="EMBL" id="NKY97148.1"/>
    </source>
</evidence>
<dbReference type="CDD" id="cd03467">
    <property type="entry name" value="Rieske"/>
    <property type="match status" value="1"/>
</dbReference>
<name>A0A7X6RP27_9ACTN</name>
<proteinExistence type="predicted"/>
<reference evidence="7 8" key="1">
    <citation type="submission" date="2020-04" db="EMBL/GenBank/DDBJ databases">
        <title>MicrobeNet Type strains.</title>
        <authorList>
            <person name="Nicholson A.C."/>
        </authorList>
    </citation>
    <scope>NUCLEOTIDE SEQUENCE [LARGE SCALE GENOMIC DNA]</scope>
    <source>
        <strain evidence="7 8">ATCC 23612</strain>
    </source>
</reference>
<keyword evidence="5" id="KW-0472">Membrane</keyword>
<dbReference type="GO" id="GO:0051537">
    <property type="term" value="F:2 iron, 2 sulfur cluster binding"/>
    <property type="evidence" value="ECO:0007669"/>
    <property type="project" value="UniProtKB-KW"/>
</dbReference>
<feature type="transmembrane region" description="Helical" evidence="5">
    <location>
        <begin position="141"/>
        <end position="163"/>
    </location>
</feature>
<dbReference type="AlphaFoldDB" id="A0A7X6RP27"/>
<dbReference type="PROSITE" id="PS51296">
    <property type="entry name" value="RIESKE"/>
    <property type="match status" value="1"/>
</dbReference>
<sequence length="285" mass="29581">MRIGERIRRIEREEQLDPAVSGMKSLAERIPSGTVRDMLHGVQLGHPVHPILVQLPIGTWMAAVLLDSLPGDHRRSAHALVNAGLVATLPAVVSGLADWSQQHERQQRVGVVHAATNGVGALLFGASSLARARGRQGWGRFLALAGVGVVGLSGSLGGHMAYYRSAGANSADHLVDLLPGGWHDLGPLDGFDDGGLGGGDAAGVPVLVARTGGSVTAMLGTCPHMGAPLAEGERVDGCVRCPWHGSEFRLDDGTVVHGPATAPPQVLEASVVEGRVMVRLPESAP</sequence>
<dbReference type="GO" id="GO:0004497">
    <property type="term" value="F:monooxygenase activity"/>
    <property type="evidence" value="ECO:0007669"/>
    <property type="project" value="UniProtKB-ARBA"/>
</dbReference>
<dbReference type="Proteomes" id="UP000553209">
    <property type="component" value="Unassembled WGS sequence"/>
</dbReference>
<keyword evidence="5" id="KW-0812">Transmembrane</keyword>
<evidence type="ECO:0000256" key="5">
    <source>
        <dbReference type="SAM" id="Phobius"/>
    </source>
</evidence>